<dbReference type="InterPro" id="IPR050585">
    <property type="entry name" value="Xaa-Pro_dipeptidyl-ppase/CocE"/>
</dbReference>
<dbReference type="AlphaFoldDB" id="A0A4R7I528"/>
<gene>
    <name evidence="2" type="ORF">BDK89_4285</name>
</gene>
<dbReference type="GO" id="GO:0004177">
    <property type="term" value="F:aminopeptidase activity"/>
    <property type="evidence" value="ECO:0007669"/>
    <property type="project" value="UniProtKB-KW"/>
</dbReference>
<dbReference type="RefSeq" id="WP_133870859.1">
    <property type="nucleotide sequence ID" value="NZ_SOAU01000001.1"/>
</dbReference>
<keyword evidence="2" id="KW-0378">Hydrolase</keyword>
<proteinExistence type="predicted"/>
<dbReference type="Proteomes" id="UP000294558">
    <property type="component" value="Unassembled WGS sequence"/>
</dbReference>
<dbReference type="InterPro" id="IPR029058">
    <property type="entry name" value="AB_hydrolase_fold"/>
</dbReference>
<dbReference type="SUPFAM" id="SSF82171">
    <property type="entry name" value="DPP6 N-terminal domain-like"/>
    <property type="match status" value="1"/>
</dbReference>
<feature type="domain" description="Peptidase S9 prolyl oligopeptidase catalytic" evidence="1">
    <location>
        <begin position="407"/>
        <end position="614"/>
    </location>
</feature>
<comment type="caution">
    <text evidence="2">The sequence shown here is derived from an EMBL/GenBank/DDBJ whole genome shotgun (WGS) entry which is preliminary data.</text>
</comment>
<dbReference type="EMBL" id="SOAU01000001">
    <property type="protein sequence ID" value="TDT18655.1"/>
    <property type="molecule type" value="Genomic_DNA"/>
</dbReference>
<dbReference type="GO" id="GO:0006508">
    <property type="term" value="P:proteolysis"/>
    <property type="evidence" value="ECO:0007669"/>
    <property type="project" value="InterPro"/>
</dbReference>
<keyword evidence="3" id="KW-1185">Reference proteome</keyword>
<reference evidence="2 3" key="1">
    <citation type="submission" date="2019-03" db="EMBL/GenBank/DDBJ databases">
        <title>Sequencing the genomes of 1000 actinobacteria strains.</title>
        <authorList>
            <person name="Klenk H.-P."/>
        </authorList>
    </citation>
    <scope>NUCLEOTIDE SEQUENCE [LARGE SCALE GENOMIC DNA]</scope>
    <source>
        <strain evidence="2 3">DSM 18936</strain>
    </source>
</reference>
<dbReference type="GO" id="GO:0008236">
    <property type="term" value="F:serine-type peptidase activity"/>
    <property type="evidence" value="ECO:0007669"/>
    <property type="project" value="InterPro"/>
</dbReference>
<dbReference type="PANTHER" id="PTHR43056">
    <property type="entry name" value="PEPTIDASE S9 PROLYL OLIGOPEPTIDASE"/>
    <property type="match status" value="1"/>
</dbReference>
<dbReference type="PANTHER" id="PTHR43056:SF5">
    <property type="entry name" value="PEPTIDASE S9 PROLYL OLIGOPEPTIDASE CATALYTIC DOMAIN-CONTAINING PROTEIN"/>
    <property type="match status" value="1"/>
</dbReference>
<accession>A0A4R7I528</accession>
<evidence type="ECO:0000313" key="2">
    <source>
        <dbReference type="EMBL" id="TDT18655.1"/>
    </source>
</evidence>
<keyword evidence="2" id="KW-0031">Aminopeptidase</keyword>
<dbReference type="Pfam" id="PF00326">
    <property type="entry name" value="Peptidase_S9"/>
    <property type="match status" value="1"/>
</dbReference>
<dbReference type="InterPro" id="IPR001375">
    <property type="entry name" value="Peptidase_S9_cat"/>
</dbReference>
<organism evidence="2 3">
    <name type="scientific">Ilumatobacter fluminis</name>
    <dbReference type="NCBI Taxonomy" id="467091"/>
    <lineage>
        <taxon>Bacteria</taxon>
        <taxon>Bacillati</taxon>
        <taxon>Actinomycetota</taxon>
        <taxon>Acidimicrobiia</taxon>
        <taxon>Acidimicrobiales</taxon>
        <taxon>Ilumatobacteraceae</taxon>
        <taxon>Ilumatobacter</taxon>
    </lineage>
</organism>
<dbReference type="Gene3D" id="3.40.50.1820">
    <property type="entry name" value="alpha/beta hydrolase"/>
    <property type="match status" value="1"/>
</dbReference>
<evidence type="ECO:0000259" key="1">
    <source>
        <dbReference type="Pfam" id="PF00326"/>
    </source>
</evidence>
<sequence length="615" mass="67218">MSTLPYGTWPSPISPEHLTSGVTKLIDVWVDGDRTVWHEGRPSEGGRQTLVVADADGTTRDLLDPPFNVRSGVHEYGGGAAWVESNTAWFVDWDEQRIWYVDLDGGEPIPLTPELEQPRSVRYADLRPSPDGHWLVAVQEVHDTDDPHHVVNRVVALPARTPGVPHVIHGEHDFVMSPRFVAADRIRFVAWNHPNMPWNDTDLMECSFDPQHGTTGTPRRIATGSSFMQPDGDVVIGDRDGVWNLWRVDADGEHAVSSGPDEVGGPAWIFGLRDHAVLPDGRRVWATGGRLVVDGEPIDTGAAALEQLAPGDGTLTAIVRWSDRPSTITRFDVTSGESVDVVAAPDTPLRDGDASTPEQIAFPTAGGATAYGWFYAPANADTDAPVDDRPPLVVMIHGGPTSCARPWFSLATQFWTTRGFAVVDVDHRGSTGYGTEFRNMLDGNWGVVDVEDCIAAATFLADQGRVDGDRVVIRGGSAGGFTVLACLATSDVFAAGACSYGIADLSVLAADTHKFEARYTDRLIGPWPEARDVYEERSPIHHLDRFETPLVVFQGLDDKVVPPNQSEMIVDALRAKQVECEYHAYEGEGHGFRRAETIVHQMNAELAFYRRILGL</sequence>
<dbReference type="OrthoDB" id="128799at2"/>
<name>A0A4R7I528_9ACTN</name>
<protein>
    <submittedName>
        <fullName evidence="2">Dipeptidyl aminopeptidase/acylaminoacyl peptidase</fullName>
    </submittedName>
</protein>
<dbReference type="SUPFAM" id="SSF53474">
    <property type="entry name" value="alpha/beta-Hydrolases"/>
    <property type="match status" value="1"/>
</dbReference>
<keyword evidence="2" id="KW-0645">Protease</keyword>
<evidence type="ECO:0000313" key="3">
    <source>
        <dbReference type="Proteomes" id="UP000294558"/>
    </source>
</evidence>